<gene>
    <name evidence="2" type="ORF">QWF21_17960</name>
</gene>
<reference evidence="2 3" key="1">
    <citation type="submission" date="2023-06" db="EMBL/GenBank/DDBJ databases">
        <title>Alkalimonas sp., MEB004 an alkaliphilic bacterium isolated from Lonar Lake, India.</title>
        <authorList>
            <person name="Joshi A."/>
            <person name="Thite S."/>
        </authorList>
    </citation>
    <scope>NUCLEOTIDE SEQUENCE [LARGE SCALE GENOMIC DNA]</scope>
    <source>
        <strain evidence="2 3">MEB004</strain>
    </source>
</reference>
<feature type="signal peptide" evidence="1">
    <location>
        <begin position="1"/>
        <end position="18"/>
    </location>
</feature>
<protein>
    <submittedName>
        <fullName evidence="2">Uncharacterized protein</fullName>
    </submittedName>
</protein>
<keyword evidence="1" id="KW-0732">Signal</keyword>
<evidence type="ECO:0000313" key="3">
    <source>
        <dbReference type="Proteomes" id="UP001339167"/>
    </source>
</evidence>
<dbReference type="EMBL" id="JAUGZK010000035">
    <property type="protein sequence ID" value="MEE2026125.1"/>
    <property type="molecule type" value="Genomic_DNA"/>
</dbReference>
<feature type="chain" id="PRO_5046197932" evidence="1">
    <location>
        <begin position="19"/>
        <end position="227"/>
    </location>
</feature>
<name>A0ABU7JLY1_9GAMM</name>
<accession>A0ABU7JLY1</accession>
<evidence type="ECO:0000313" key="2">
    <source>
        <dbReference type="EMBL" id="MEE2026125.1"/>
    </source>
</evidence>
<sequence>MRWLCIFLVMLSVTKSLAQELLFTSLPSKSRHLLFLIQGGQVESYEIFVQGWYCLTNGEGGLFLTRSDCLAGNVDNAIRLEHSARRIRELDAWGQPRFIEVSGDFTSWRQHQPAQSTFIWGELKANGRHITDITPVAFRTVAEQEAEAKRLQKNEERGEIFWKLLVLIYDEEDQCISSVKELCGLDGFFEQSMKILKEICPARPDDLSIKPLCELLQEYQAFLERWP</sequence>
<comment type="caution">
    <text evidence="2">The sequence shown here is derived from an EMBL/GenBank/DDBJ whole genome shotgun (WGS) entry which is preliminary data.</text>
</comment>
<proteinExistence type="predicted"/>
<organism evidence="2 3">
    <name type="scientific">Alkalimonas mucilaginosa</name>
    <dbReference type="NCBI Taxonomy" id="3057676"/>
    <lineage>
        <taxon>Bacteria</taxon>
        <taxon>Pseudomonadati</taxon>
        <taxon>Pseudomonadota</taxon>
        <taxon>Gammaproteobacteria</taxon>
        <taxon>Alkalimonas</taxon>
    </lineage>
</organism>
<evidence type="ECO:0000256" key="1">
    <source>
        <dbReference type="SAM" id="SignalP"/>
    </source>
</evidence>
<dbReference type="RefSeq" id="WP_330089417.1">
    <property type="nucleotide sequence ID" value="NZ_JAUGZK010000035.1"/>
</dbReference>
<dbReference type="Proteomes" id="UP001339167">
    <property type="component" value="Unassembled WGS sequence"/>
</dbReference>
<keyword evidence="3" id="KW-1185">Reference proteome</keyword>